<dbReference type="InterPro" id="IPR011611">
    <property type="entry name" value="PfkB_dom"/>
</dbReference>
<dbReference type="Pfam" id="PF00294">
    <property type="entry name" value="PfkB"/>
    <property type="match status" value="1"/>
</dbReference>
<gene>
    <name evidence="2" type="ORF">TCE0_044f17375</name>
</gene>
<evidence type="ECO:0000259" key="1">
    <source>
        <dbReference type="Pfam" id="PF00294"/>
    </source>
</evidence>
<reference evidence="3" key="1">
    <citation type="journal article" date="2015" name="Genome Announc.">
        <title>Draft genome sequence of Talaromyces cellulolyticus strain Y-94, a source of lignocellulosic biomass-degrading enzymes.</title>
        <authorList>
            <person name="Fujii T."/>
            <person name="Koike H."/>
            <person name="Sawayama S."/>
            <person name="Yano S."/>
            <person name="Inoue H."/>
        </authorList>
    </citation>
    <scope>NUCLEOTIDE SEQUENCE [LARGE SCALE GENOMIC DNA]</scope>
    <source>
        <strain evidence="3">Y-94</strain>
    </source>
</reference>
<name>A0A478EC53_TALPI</name>
<dbReference type="Gene3D" id="3.40.1190.20">
    <property type="match status" value="1"/>
</dbReference>
<dbReference type="Proteomes" id="UP000053095">
    <property type="component" value="Unassembled WGS sequence"/>
</dbReference>
<protein>
    <recommendedName>
        <fullName evidence="1">Carbohydrate kinase PfkB domain-containing protein</fullName>
    </recommendedName>
</protein>
<dbReference type="AlphaFoldDB" id="A0A478EC53"/>
<dbReference type="PANTHER" id="PTHR47098">
    <property type="entry name" value="PROTEIN MAK32"/>
    <property type="match status" value="1"/>
</dbReference>
<sequence>MAEWSKAQHSNPNPSTGEIIYSFVGLRLRYAVSSDAMSDESNTVDKPEADVDFYDIEFKPPTPSVYGIIGGAGSFAVVGARMVAGNDHGKAVSWIVDAGSDFPPDMMDTILSWNTGCVIREDKCRLTTRAWNGYGENEKRDFKYLTPKLRLEPYMLSNAQLFSKTFHMVCSSERCIHIVQEILRRRGSASSDKSARPIFVWEPVPDLCTPEEQEKFLAACRVVDLVSPNELELGMMFGRPGWHETDMGDRKLVQKILESGIGPENKGALVIRAGKDGSYSYSKGQKGLWLPAYHQSGSDQVSKVVDPTGAGNSFLGALAQGMISNDREPGQIIDDTLAKSDNWNKIKNKWGNAGQIPQALICATVAAGFVVEQIGVPTIATTNGYETWNGTGFNERLRNYTQGLCQTLERFPQDHDWVIV</sequence>
<organism evidence="2 3">
    <name type="scientific">Talaromyces pinophilus</name>
    <name type="common">Penicillium pinophilum</name>
    <dbReference type="NCBI Taxonomy" id="128442"/>
    <lineage>
        <taxon>Eukaryota</taxon>
        <taxon>Fungi</taxon>
        <taxon>Dikarya</taxon>
        <taxon>Ascomycota</taxon>
        <taxon>Pezizomycotina</taxon>
        <taxon>Eurotiomycetes</taxon>
        <taxon>Eurotiomycetidae</taxon>
        <taxon>Eurotiales</taxon>
        <taxon>Trichocomaceae</taxon>
        <taxon>Talaromyces</taxon>
        <taxon>Talaromyces sect. Talaromyces</taxon>
    </lineage>
</organism>
<dbReference type="InterPro" id="IPR029056">
    <property type="entry name" value="Ribokinase-like"/>
</dbReference>
<evidence type="ECO:0000313" key="2">
    <source>
        <dbReference type="EMBL" id="GAM42952.1"/>
    </source>
</evidence>
<proteinExistence type="predicted"/>
<dbReference type="EMBL" id="DF933840">
    <property type="protein sequence ID" value="GAM42952.1"/>
    <property type="molecule type" value="Genomic_DNA"/>
</dbReference>
<keyword evidence="3" id="KW-1185">Reference proteome</keyword>
<evidence type="ECO:0000313" key="3">
    <source>
        <dbReference type="Proteomes" id="UP000053095"/>
    </source>
</evidence>
<feature type="domain" description="Carbohydrate kinase PfkB" evidence="1">
    <location>
        <begin position="204"/>
        <end position="324"/>
    </location>
</feature>
<dbReference type="SUPFAM" id="SSF53613">
    <property type="entry name" value="Ribokinase-like"/>
    <property type="match status" value="1"/>
</dbReference>
<dbReference type="PANTHER" id="PTHR47098:SF2">
    <property type="entry name" value="PROTEIN MAK32"/>
    <property type="match status" value="1"/>
</dbReference>
<accession>A0A478EC53</accession>